<name>A0A378YWT6_9BURK</name>
<gene>
    <name evidence="2" type="ORF">NCTC13160_04488</name>
</gene>
<proteinExistence type="predicted"/>
<dbReference type="EMBL" id="UGSG01000001">
    <property type="protein sequence ID" value="SUA81622.1"/>
    <property type="molecule type" value="Genomic_DNA"/>
</dbReference>
<feature type="region of interest" description="Disordered" evidence="1">
    <location>
        <begin position="531"/>
        <end position="585"/>
    </location>
</feature>
<feature type="compositionally biased region" description="Polar residues" evidence="1">
    <location>
        <begin position="482"/>
        <end position="495"/>
    </location>
</feature>
<evidence type="ECO:0000313" key="2">
    <source>
        <dbReference type="EMBL" id="SUA81622.1"/>
    </source>
</evidence>
<feature type="compositionally biased region" description="Basic and acidic residues" evidence="1">
    <location>
        <begin position="410"/>
        <end position="428"/>
    </location>
</feature>
<sequence>MGLARLFSPRACAPVVLQAFHSKSPEVHDSFGSDFQRLGGVPGALGNARAWRNCPSRSRVEIAGTSQVTFNAWLLDSSRDIQAVRNLAGASRDARSHLKAWRTSYLAAADVDRAFETARYEALSGIARGEVPEDVPRLRRFDMAAYGVQAASVAGIGQLIAELDAALGDAVNHPLAPRLTLVREDLARLRDEMAAFTTKSLNNKLTQIAYDRRDLFLLNEMAREAEKERARGGADVPLRLAFRGDRCVLKPAKSRAWLASGTHRAKREAGDLAMLIGLPTGTAVTLNTLRARGFGCHENTVVLNDAKSAYAAAGDHTSWFFNRIREMERSRQQADEVLSQMRSTATSALPPAYTTPKGIVEGVVDGDVQRVPPMSARASEWHAGLAKVGRASAAPDDASYRRSPSVDDAASERRGAGHRSERRTEARGRKPVASPQPVFGPDRETRLRRYAPVDVIPELREEGDDASSTSSLSLRSGVTSACSASPESRPASSTRFGFDTVDAGAPQSHDGAYGGRLDRFNEQVEQVMAWHRASAHPRTSPRPSVAVPVVLSRRGSTPPPLPKSPPPDSPNSLNPPGKPNEPSDV</sequence>
<dbReference type="AlphaFoldDB" id="A0A378YWT6"/>
<protein>
    <submittedName>
        <fullName evidence="2">Uncharacterized protein</fullName>
    </submittedName>
</protein>
<organism evidence="2 3">
    <name type="scientific">Pandoraea pnomenusa</name>
    <dbReference type="NCBI Taxonomy" id="93220"/>
    <lineage>
        <taxon>Bacteria</taxon>
        <taxon>Pseudomonadati</taxon>
        <taxon>Pseudomonadota</taxon>
        <taxon>Betaproteobacteria</taxon>
        <taxon>Burkholderiales</taxon>
        <taxon>Burkholderiaceae</taxon>
        <taxon>Pandoraea</taxon>
    </lineage>
</organism>
<reference evidence="2 3" key="1">
    <citation type="submission" date="2018-06" db="EMBL/GenBank/DDBJ databases">
        <authorList>
            <consortium name="Pathogen Informatics"/>
            <person name="Doyle S."/>
        </authorList>
    </citation>
    <scope>NUCLEOTIDE SEQUENCE [LARGE SCALE GENOMIC DNA]</scope>
    <source>
        <strain evidence="2 3">NCTC13160</strain>
    </source>
</reference>
<evidence type="ECO:0000256" key="1">
    <source>
        <dbReference type="SAM" id="MobiDB-lite"/>
    </source>
</evidence>
<feature type="compositionally biased region" description="Pro residues" evidence="1">
    <location>
        <begin position="557"/>
        <end position="569"/>
    </location>
</feature>
<dbReference type="Proteomes" id="UP000254573">
    <property type="component" value="Unassembled WGS sequence"/>
</dbReference>
<dbReference type="KEGG" id="ppnm:LV28_25345"/>
<feature type="region of interest" description="Disordered" evidence="1">
    <location>
        <begin position="390"/>
        <end position="515"/>
    </location>
</feature>
<feature type="compositionally biased region" description="Low complexity" evidence="1">
    <location>
        <begin position="466"/>
        <end position="481"/>
    </location>
</feature>
<evidence type="ECO:0000313" key="3">
    <source>
        <dbReference type="Proteomes" id="UP000254573"/>
    </source>
</evidence>
<accession>A0A378YWT6</accession>